<evidence type="ECO:0000256" key="3">
    <source>
        <dbReference type="ARBA" id="ARBA00022898"/>
    </source>
</evidence>
<dbReference type="InterPro" id="IPR015424">
    <property type="entry name" value="PyrdxlP-dep_Trfase"/>
</dbReference>
<evidence type="ECO:0000256" key="1">
    <source>
        <dbReference type="ARBA" id="ARBA00001933"/>
    </source>
</evidence>
<accession>A0ABZ0PJL3</accession>
<feature type="domain" description="Aminotransferase class V" evidence="4">
    <location>
        <begin position="50"/>
        <end position="334"/>
    </location>
</feature>
<keyword evidence="5" id="KW-0032">Aminotransferase</keyword>
<dbReference type="PANTHER" id="PTHR21152:SF40">
    <property type="entry name" value="ALANINE--GLYOXYLATE AMINOTRANSFERASE"/>
    <property type="match status" value="1"/>
</dbReference>
<keyword evidence="3" id="KW-0663">Pyridoxal phosphate</keyword>
<dbReference type="RefSeq" id="WP_318649896.1">
    <property type="nucleotide sequence ID" value="NZ_CP137852.1"/>
</dbReference>
<evidence type="ECO:0000313" key="6">
    <source>
        <dbReference type="Proteomes" id="UP001305521"/>
    </source>
</evidence>
<dbReference type="InterPro" id="IPR000192">
    <property type="entry name" value="Aminotrans_V_dom"/>
</dbReference>
<dbReference type="PIRSF" id="PIRSF000524">
    <property type="entry name" value="SPT"/>
    <property type="match status" value="1"/>
</dbReference>
<evidence type="ECO:0000313" key="5">
    <source>
        <dbReference type="EMBL" id="WPB85918.1"/>
    </source>
</evidence>
<dbReference type="InterPro" id="IPR015421">
    <property type="entry name" value="PyrdxlP-dep_Trfase_major"/>
</dbReference>
<dbReference type="Gene3D" id="3.40.640.10">
    <property type="entry name" value="Type I PLP-dependent aspartate aminotransferase-like (Major domain)"/>
    <property type="match status" value="1"/>
</dbReference>
<organism evidence="5 6">
    <name type="scientific">Sediminicoccus rosea</name>
    <dbReference type="NCBI Taxonomy" id="1225128"/>
    <lineage>
        <taxon>Bacteria</taxon>
        <taxon>Pseudomonadati</taxon>
        <taxon>Pseudomonadota</taxon>
        <taxon>Alphaproteobacteria</taxon>
        <taxon>Acetobacterales</taxon>
        <taxon>Roseomonadaceae</taxon>
        <taxon>Sediminicoccus</taxon>
    </lineage>
</organism>
<dbReference type="SUPFAM" id="SSF53383">
    <property type="entry name" value="PLP-dependent transferases"/>
    <property type="match status" value="1"/>
</dbReference>
<keyword evidence="5" id="KW-0808">Transferase</keyword>
<name>A0ABZ0PJL3_9PROT</name>
<reference evidence="5 6" key="1">
    <citation type="submission" date="2023-11" db="EMBL/GenBank/DDBJ databases">
        <title>Arctic aerobic anoxygenic photoheterotroph Sediminicoccus rosea KRV36 adapts its photosynthesis to long days of polar summer.</title>
        <authorList>
            <person name="Tomasch J."/>
            <person name="Kopejtka K."/>
            <person name="Bily T."/>
            <person name="Gardiner A.T."/>
            <person name="Gardian Z."/>
            <person name="Shivaramu S."/>
            <person name="Koblizek M."/>
            <person name="Engelhardt F."/>
            <person name="Kaftan D."/>
        </authorList>
    </citation>
    <scope>NUCLEOTIDE SEQUENCE [LARGE SCALE GENOMIC DNA]</scope>
    <source>
        <strain evidence="5 6">R-30</strain>
    </source>
</reference>
<dbReference type="InterPro" id="IPR024169">
    <property type="entry name" value="SP_NH2Trfase/AEP_transaminase"/>
</dbReference>
<dbReference type="InterPro" id="IPR015422">
    <property type="entry name" value="PyrdxlP-dep_Trfase_small"/>
</dbReference>
<dbReference type="Pfam" id="PF00266">
    <property type="entry name" value="Aminotran_5"/>
    <property type="match status" value="1"/>
</dbReference>
<sequence length="401" mass="43295">MDGSISPKPARPMARGRLFFANPGPTNIPDSVLAATARASIDFNDPAFLAVYDACFEGLKKVLKTKHHLFMYTASGHGAWEASLVNTLSPGDLVLIPETGHFSDSWAKMCGTLGFEVQQVPADWRRGVEISAIEAALAADTGHKIKAVCCVHNETAAGTRMPLDQVRAAMDRVKHPALLMSDTISSLGCYDFRMDEWGVDVCVGGSQKGLMLPTGFSFTGASEKAMEAHRKSTHPRHYFDWTEMLARRQKSFVGTVPTTLFYGLQEALRLMLVEEGLDNVFARHARLAKAVRACVQHWSGNNGPQLFCQNPERWSDSVTAILMPEGYDADAVRKIALERFNVSTGAGLSKLAGKVFRIGHLGDLNEPMIIGTLGAVEMALGIAGVPHAKGGVQAALDSLAA</sequence>
<dbReference type="PANTHER" id="PTHR21152">
    <property type="entry name" value="AMINOTRANSFERASE CLASS V"/>
    <property type="match status" value="1"/>
</dbReference>
<dbReference type="GO" id="GO:0008483">
    <property type="term" value="F:transaminase activity"/>
    <property type="evidence" value="ECO:0007669"/>
    <property type="project" value="UniProtKB-KW"/>
</dbReference>
<keyword evidence="6" id="KW-1185">Reference proteome</keyword>
<comment type="cofactor">
    <cofactor evidence="1">
        <name>pyridoxal 5'-phosphate</name>
        <dbReference type="ChEBI" id="CHEBI:597326"/>
    </cofactor>
</comment>
<gene>
    <name evidence="5" type="ORF">R9Z33_03355</name>
</gene>
<dbReference type="Proteomes" id="UP001305521">
    <property type="component" value="Chromosome"/>
</dbReference>
<dbReference type="EMBL" id="CP137852">
    <property type="protein sequence ID" value="WPB85918.1"/>
    <property type="molecule type" value="Genomic_DNA"/>
</dbReference>
<proteinExistence type="inferred from homology"/>
<evidence type="ECO:0000256" key="2">
    <source>
        <dbReference type="ARBA" id="ARBA00009236"/>
    </source>
</evidence>
<dbReference type="Gene3D" id="3.90.1150.10">
    <property type="entry name" value="Aspartate Aminotransferase, domain 1"/>
    <property type="match status" value="1"/>
</dbReference>
<evidence type="ECO:0000259" key="4">
    <source>
        <dbReference type="Pfam" id="PF00266"/>
    </source>
</evidence>
<comment type="similarity">
    <text evidence="2">Belongs to the class-V pyridoxal-phosphate-dependent aminotransferase family.</text>
</comment>
<protein>
    <submittedName>
        <fullName evidence="5">Aminotransferase class V-fold PLP-dependent enzyme</fullName>
    </submittedName>
</protein>